<dbReference type="Proteomes" id="UP000067399">
    <property type="component" value="Chromosome"/>
</dbReference>
<dbReference type="GO" id="GO:0019843">
    <property type="term" value="F:rRNA binding"/>
    <property type="evidence" value="ECO:0007669"/>
    <property type="project" value="UniProtKB-UniRule"/>
</dbReference>
<dbReference type="GO" id="GO:0006412">
    <property type="term" value="P:translation"/>
    <property type="evidence" value="ECO:0007669"/>
    <property type="project" value="UniProtKB-UniRule"/>
</dbReference>
<dbReference type="FunFam" id="3.30.70.330:FF:000001">
    <property type="entry name" value="50S ribosomal protein L23"/>
    <property type="match status" value="1"/>
</dbReference>
<dbReference type="NCBIfam" id="NF004363">
    <property type="entry name" value="PRK05738.2-4"/>
    <property type="match status" value="1"/>
</dbReference>
<reference evidence="7 8" key="2">
    <citation type="journal article" date="2016" name="ISME J.">
        <title>Heterogeneous composition of key metabolic gene clusters in a vent mussel symbiont population.</title>
        <authorList>
            <person name="Ikuta T."/>
            <person name="Takaki Y."/>
            <person name="Nagai Y."/>
            <person name="Shimamura S."/>
            <person name="Tsuda M."/>
            <person name="Kawagucci S."/>
            <person name="Aoki Y."/>
            <person name="Inoue K."/>
            <person name="Teruya M."/>
            <person name="Satou K."/>
            <person name="Teruya K."/>
            <person name="Shimoji M."/>
            <person name="Tamotsu H."/>
            <person name="Hirano T."/>
            <person name="Maruyama T."/>
            <person name="Yoshida T."/>
        </authorList>
    </citation>
    <scope>NUCLEOTIDE SEQUENCE [LARGE SCALE GENOMIC DNA]</scope>
    <source>
        <strain evidence="7 8">Myojin Knoll</strain>
    </source>
</reference>
<evidence type="ECO:0000313" key="7">
    <source>
        <dbReference type="EMBL" id="BAS67290.1"/>
    </source>
</evidence>
<comment type="function">
    <text evidence="6">One of the early assembly proteins it binds 23S rRNA. One of the proteins that surrounds the polypeptide exit tunnel on the outside of the ribosome. Forms the main docking site for trigger factor binding to the ribosome.</text>
</comment>
<dbReference type="PANTHER" id="PTHR11620">
    <property type="entry name" value="60S RIBOSOMAL PROTEIN L23A"/>
    <property type="match status" value="1"/>
</dbReference>
<dbReference type="Pfam" id="PF00276">
    <property type="entry name" value="Ribosomal_L23"/>
    <property type="match status" value="1"/>
</dbReference>
<comment type="similarity">
    <text evidence="1 6">Belongs to the universal ribosomal protein uL23 family.</text>
</comment>
<dbReference type="OrthoDB" id="9793353at2"/>
<evidence type="ECO:0000256" key="4">
    <source>
        <dbReference type="ARBA" id="ARBA00022980"/>
    </source>
</evidence>
<dbReference type="InterPro" id="IPR013025">
    <property type="entry name" value="Ribosomal_uL23-like"/>
</dbReference>
<dbReference type="GO" id="GO:1990904">
    <property type="term" value="C:ribonucleoprotein complex"/>
    <property type="evidence" value="ECO:0007669"/>
    <property type="project" value="UniProtKB-KW"/>
</dbReference>
<evidence type="ECO:0000256" key="6">
    <source>
        <dbReference type="HAMAP-Rule" id="MF_01369"/>
    </source>
</evidence>
<dbReference type="STRING" id="1303921.BSEPE_0274"/>
<dbReference type="HAMAP" id="MF_01369_B">
    <property type="entry name" value="Ribosomal_uL23_B"/>
    <property type="match status" value="1"/>
</dbReference>
<keyword evidence="8" id="KW-1185">Reference proteome</keyword>
<keyword evidence="4 6" id="KW-0689">Ribosomal protein</keyword>
<dbReference type="Gene3D" id="3.30.70.330">
    <property type="match status" value="1"/>
</dbReference>
<keyword evidence="2 6" id="KW-0699">rRNA-binding</keyword>
<accession>A0A0P0UQG8</accession>
<evidence type="ECO:0000256" key="3">
    <source>
        <dbReference type="ARBA" id="ARBA00022884"/>
    </source>
</evidence>
<evidence type="ECO:0000256" key="1">
    <source>
        <dbReference type="ARBA" id="ARBA00006700"/>
    </source>
</evidence>
<name>A0A0P0UQG8_9GAMM</name>
<proteinExistence type="inferred from homology"/>
<reference evidence="7 8" key="1">
    <citation type="journal article" date="2000" name="Mar. Ecol. Prog. Ser.">
        <title>Phylogenetic characterization of endosymbionts in three hydrothermal vent mussels: influence on host distributions.</title>
        <authorList>
            <person name="Fujiwara Y."/>
            <person name="Takai K."/>
            <person name="Uematsu K."/>
            <person name="Tsuchida S."/>
            <person name="Hunt J.C."/>
            <person name="Hashimoto J."/>
        </authorList>
    </citation>
    <scope>NUCLEOTIDE SEQUENCE [LARGE SCALE GENOMIC DNA]</scope>
    <source>
        <strain evidence="7 8">Myojin Knoll</strain>
    </source>
</reference>
<dbReference type="NCBIfam" id="NF004359">
    <property type="entry name" value="PRK05738.1-3"/>
    <property type="match status" value="1"/>
</dbReference>
<organism evidence="7 8">
    <name type="scientific">endosymbiont of Bathymodiolus septemdierum str. Myojin knoll</name>
    <dbReference type="NCBI Taxonomy" id="1303921"/>
    <lineage>
        <taxon>Bacteria</taxon>
        <taxon>Pseudomonadati</taxon>
        <taxon>Pseudomonadota</taxon>
        <taxon>Gammaproteobacteria</taxon>
        <taxon>sulfur-oxidizing symbionts</taxon>
    </lineage>
</organism>
<dbReference type="GO" id="GO:0005840">
    <property type="term" value="C:ribosome"/>
    <property type="evidence" value="ECO:0007669"/>
    <property type="project" value="UniProtKB-KW"/>
</dbReference>
<dbReference type="GO" id="GO:0003735">
    <property type="term" value="F:structural constituent of ribosome"/>
    <property type="evidence" value="ECO:0007669"/>
    <property type="project" value="InterPro"/>
</dbReference>
<sequence length="97" mass="10734">MNQEKVLKTLLAPIVSEKTTMLSSTSNQYAFKVRIDSNKKEIKAAVEALFGVTVENVTTSVVKGKVKVYKGKKGRRINWKKAMIKVSEGQMIDVSAS</sequence>
<keyword evidence="3 6" id="KW-0694">RNA-binding</keyword>
<dbReference type="RefSeq" id="WP_066043015.1">
    <property type="nucleotide sequence ID" value="NZ_AP013042.1"/>
</dbReference>
<evidence type="ECO:0000313" key="8">
    <source>
        <dbReference type="Proteomes" id="UP000067399"/>
    </source>
</evidence>
<dbReference type="InterPro" id="IPR012677">
    <property type="entry name" value="Nucleotide-bd_a/b_plait_sf"/>
</dbReference>
<comment type="subunit">
    <text evidence="6">Part of the 50S ribosomal subunit. Contacts protein L29, and trigger factor when it is bound to the ribosome.</text>
</comment>
<dbReference type="InterPro" id="IPR012678">
    <property type="entry name" value="Ribosomal_uL23/eL15/eS24_sf"/>
</dbReference>
<dbReference type="EMBL" id="AP013042">
    <property type="protein sequence ID" value="BAS67290.1"/>
    <property type="molecule type" value="Genomic_DNA"/>
</dbReference>
<protein>
    <recommendedName>
        <fullName evidence="6">Large ribosomal subunit protein uL23</fullName>
    </recommendedName>
</protein>
<gene>
    <name evidence="6 7" type="primary">rplW</name>
    <name evidence="7" type="ORF">BSEPE_0274</name>
</gene>
<dbReference type="KEGG" id="ebh:BSEPE_0274"/>
<dbReference type="SUPFAM" id="SSF54189">
    <property type="entry name" value="Ribosomal proteins S24e, L23 and L15e"/>
    <property type="match status" value="1"/>
</dbReference>
<keyword evidence="5 6" id="KW-0687">Ribonucleoprotein</keyword>
<dbReference type="AlphaFoldDB" id="A0A0P0UQG8"/>
<evidence type="ECO:0000256" key="2">
    <source>
        <dbReference type="ARBA" id="ARBA00022730"/>
    </source>
</evidence>
<evidence type="ECO:0000256" key="5">
    <source>
        <dbReference type="ARBA" id="ARBA00023274"/>
    </source>
</evidence>